<evidence type="ECO:0000313" key="2">
    <source>
        <dbReference type="Proteomes" id="UP000199205"/>
    </source>
</evidence>
<dbReference type="SUPFAM" id="SSF52540">
    <property type="entry name" value="P-loop containing nucleoside triphosphate hydrolases"/>
    <property type="match status" value="1"/>
</dbReference>
<evidence type="ECO:0008006" key="3">
    <source>
        <dbReference type="Google" id="ProtNLM"/>
    </source>
</evidence>
<dbReference type="InterPro" id="IPR027417">
    <property type="entry name" value="P-loop_NTPase"/>
</dbReference>
<protein>
    <recommendedName>
        <fullName evidence="3">Sulfotransferase family protein</fullName>
    </recommendedName>
</protein>
<dbReference type="Proteomes" id="UP000199205">
    <property type="component" value="Unassembled WGS sequence"/>
</dbReference>
<accession>A0A1C3UT18</accession>
<reference evidence="1 2" key="1">
    <citation type="submission" date="2016-08" db="EMBL/GenBank/DDBJ databases">
        <authorList>
            <person name="Seilhamer J.J."/>
        </authorList>
    </citation>
    <scope>NUCLEOTIDE SEQUENCE [LARGE SCALE GENOMIC DNA]</scope>
    <source>
        <strain evidence="1 2">P1-7</strain>
    </source>
</reference>
<dbReference type="EMBL" id="FMAF01000003">
    <property type="protein sequence ID" value="SCB18611.1"/>
    <property type="molecule type" value="Genomic_DNA"/>
</dbReference>
<name>A0A1C3UT18_9HYPH</name>
<gene>
    <name evidence="1" type="ORF">GA0061101_103285</name>
</gene>
<proteinExistence type="predicted"/>
<dbReference type="RefSeq" id="WP_092573415.1">
    <property type="nucleotide sequence ID" value="NZ_FMAF01000003.1"/>
</dbReference>
<dbReference type="AlphaFoldDB" id="A0A1C3UT18"/>
<evidence type="ECO:0000313" key="1">
    <source>
        <dbReference type="EMBL" id="SCB18611.1"/>
    </source>
</evidence>
<dbReference type="OrthoDB" id="5196487at2"/>
<sequence length="206" mass="23220">MSGAAQYRSRTNTEDGRIIITGTGRAGTTLLVQFFTALGFNTGFTLEEAFGRVDGFSQAGLERHLVVDDNPYVIKSPEYSDHLLEALDNKSIDIFSAIVPMRALHDAAESRRRVHKAGVAWGSLWKTDDPDQQEDILATQFFKAVYALTKHGVPTYFLDFPRFAYDFHYFHGVMMPLFVLHGVSEQEAETAYFKAVDRTKIHTFSN</sequence>
<organism evidence="1 2">
    <name type="scientific">Rhizobium lusitanum</name>
    <dbReference type="NCBI Taxonomy" id="293958"/>
    <lineage>
        <taxon>Bacteria</taxon>
        <taxon>Pseudomonadati</taxon>
        <taxon>Pseudomonadota</taxon>
        <taxon>Alphaproteobacteria</taxon>
        <taxon>Hyphomicrobiales</taxon>
        <taxon>Rhizobiaceae</taxon>
        <taxon>Rhizobium/Agrobacterium group</taxon>
        <taxon>Rhizobium</taxon>
    </lineage>
</organism>